<evidence type="ECO:0000313" key="1">
    <source>
        <dbReference type="EMBL" id="MBK9295915.1"/>
    </source>
</evidence>
<organism evidence="1 2">
    <name type="scientific">Candidatus Neomicrothrix subdominans</name>
    <dbReference type="NCBI Taxonomy" id="2954438"/>
    <lineage>
        <taxon>Bacteria</taxon>
        <taxon>Bacillati</taxon>
        <taxon>Actinomycetota</taxon>
        <taxon>Acidimicrobiia</taxon>
        <taxon>Acidimicrobiales</taxon>
        <taxon>Microthrixaceae</taxon>
        <taxon>Candidatus Neomicrothrix</taxon>
    </lineage>
</organism>
<reference evidence="1 2" key="1">
    <citation type="submission" date="2020-10" db="EMBL/GenBank/DDBJ databases">
        <title>Connecting structure to function with the recovery of over 1000 high-quality activated sludge metagenome-assembled genomes encoding full-length rRNA genes using long-read sequencing.</title>
        <authorList>
            <person name="Singleton C.M."/>
            <person name="Petriglieri F."/>
            <person name="Kristensen J.M."/>
            <person name="Kirkegaard R.H."/>
            <person name="Michaelsen T.Y."/>
            <person name="Andersen M.H."/>
            <person name="Karst S.M."/>
            <person name="Dueholm M.S."/>
            <person name="Nielsen P.H."/>
            <person name="Albertsen M."/>
        </authorList>
    </citation>
    <scope>NUCLEOTIDE SEQUENCE [LARGE SCALE GENOMIC DNA]</scope>
    <source>
        <strain evidence="1">Lyne_18-Q3-R50-59_MAXAC.006</strain>
    </source>
</reference>
<dbReference type="InterPro" id="IPR036869">
    <property type="entry name" value="J_dom_sf"/>
</dbReference>
<dbReference type="AlphaFoldDB" id="A0A936N9J8"/>
<evidence type="ECO:0008006" key="3">
    <source>
        <dbReference type="Google" id="ProtNLM"/>
    </source>
</evidence>
<dbReference type="Proteomes" id="UP000727993">
    <property type="component" value="Unassembled WGS sequence"/>
</dbReference>
<proteinExistence type="predicted"/>
<evidence type="ECO:0000313" key="2">
    <source>
        <dbReference type="Proteomes" id="UP000727993"/>
    </source>
</evidence>
<dbReference type="EMBL" id="JADJZA010000001">
    <property type="protein sequence ID" value="MBK9295915.1"/>
    <property type="molecule type" value="Genomic_DNA"/>
</dbReference>
<accession>A0A936N9J8</accession>
<gene>
    <name evidence="1" type="ORF">IPN02_03380</name>
</gene>
<dbReference type="SUPFAM" id="SSF46565">
    <property type="entry name" value="Chaperone J-domain"/>
    <property type="match status" value="1"/>
</dbReference>
<name>A0A936N9J8_9ACTN</name>
<protein>
    <recommendedName>
        <fullName evidence="3">J domain-containing protein</fullName>
    </recommendedName>
</protein>
<sequence>MLLAEQEIFISRPYAPTRRVALGASHLPSNPSPGSGGLLLAGVVAHFSDRINPDLIDDQLHLITELEAGHRVTQPRLRHRFQTDRIGLQRCHHRLSVVDDRLLFEIDDHTGTAEQHVLCALYAAAQLPLADRRGVFAAIRVGLRWPGDVDAGFAALVTGRRNGTQLEALADPESWARHVLGFDPEADVTRRSVQLSFRQLVTAAHPDHGGATVGAAGRISDLSEARRVLLATTG</sequence>
<comment type="caution">
    <text evidence="1">The sequence shown here is derived from an EMBL/GenBank/DDBJ whole genome shotgun (WGS) entry which is preliminary data.</text>
</comment>